<feature type="transmembrane region" description="Helical" evidence="5">
    <location>
        <begin position="495"/>
        <end position="516"/>
    </location>
</feature>
<dbReference type="Proteomes" id="UP001194468">
    <property type="component" value="Unassembled WGS sequence"/>
</dbReference>
<evidence type="ECO:0000256" key="2">
    <source>
        <dbReference type="ARBA" id="ARBA00022692"/>
    </source>
</evidence>
<dbReference type="InterPro" id="IPR002523">
    <property type="entry name" value="MgTranspt_CorA/ZnTranspt_ZntB"/>
</dbReference>
<feature type="transmembrane region" description="Helical" evidence="5">
    <location>
        <begin position="463"/>
        <end position="483"/>
    </location>
</feature>
<evidence type="ECO:0000256" key="5">
    <source>
        <dbReference type="SAM" id="Phobius"/>
    </source>
</evidence>
<evidence type="ECO:0000256" key="1">
    <source>
        <dbReference type="ARBA" id="ARBA00004651"/>
    </source>
</evidence>
<reference evidence="6" key="2">
    <citation type="journal article" date="2020" name="Nat. Commun.">
        <title>Large-scale genome sequencing of mycorrhizal fungi provides insights into the early evolution of symbiotic traits.</title>
        <authorList>
            <person name="Miyauchi S."/>
            <person name="Kiss E."/>
            <person name="Kuo A."/>
            <person name="Drula E."/>
            <person name="Kohler A."/>
            <person name="Sanchez-Garcia M."/>
            <person name="Morin E."/>
            <person name="Andreopoulos B."/>
            <person name="Barry K.W."/>
            <person name="Bonito G."/>
            <person name="Buee M."/>
            <person name="Carver A."/>
            <person name="Chen C."/>
            <person name="Cichocki N."/>
            <person name="Clum A."/>
            <person name="Culley D."/>
            <person name="Crous P.W."/>
            <person name="Fauchery L."/>
            <person name="Girlanda M."/>
            <person name="Hayes R.D."/>
            <person name="Keri Z."/>
            <person name="LaButti K."/>
            <person name="Lipzen A."/>
            <person name="Lombard V."/>
            <person name="Magnuson J."/>
            <person name="Maillard F."/>
            <person name="Murat C."/>
            <person name="Nolan M."/>
            <person name="Ohm R.A."/>
            <person name="Pangilinan J."/>
            <person name="Pereira M.F."/>
            <person name="Perotto S."/>
            <person name="Peter M."/>
            <person name="Pfister S."/>
            <person name="Riley R."/>
            <person name="Sitrit Y."/>
            <person name="Stielow J.B."/>
            <person name="Szollosi G."/>
            <person name="Zifcakova L."/>
            <person name="Stursova M."/>
            <person name="Spatafora J.W."/>
            <person name="Tedersoo L."/>
            <person name="Vaario L.M."/>
            <person name="Yamada A."/>
            <person name="Yan M."/>
            <person name="Wang P."/>
            <person name="Xu J."/>
            <person name="Bruns T."/>
            <person name="Baldrian P."/>
            <person name="Vilgalys R."/>
            <person name="Dunand C."/>
            <person name="Henrissat B."/>
            <person name="Grigoriev I.V."/>
            <person name="Hibbett D."/>
            <person name="Nagy L.G."/>
            <person name="Martin F.M."/>
        </authorList>
    </citation>
    <scope>NUCLEOTIDE SEQUENCE</scope>
    <source>
        <strain evidence="6">BED1</strain>
    </source>
</reference>
<gene>
    <name evidence="6" type="ORF">L210DRAFT_3553110</name>
</gene>
<evidence type="ECO:0000313" key="6">
    <source>
        <dbReference type="EMBL" id="KAF8434520.1"/>
    </source>
</evidence>
<dbReference type="PANTHER" id="PTHR46494">
    <property type="entry name" value="CORA FAMILY METAL ION TRANSPORTER (EUROFUNG)"/>
    <property type="match status" value="1"/>
</dbReference>
<reference evidence="6" key="1">
    <citation type="submission" date="2019-10" db="EMBL/GenBank/DDBJ databases">
        <authorList>
            <consortium name="DOE Joint Genome Institute"/>
            <person name="Kuo A."/>
            <person name="Miyauchi S."/>
            <person name="Kiss E."/>
            <person name="Drula E."/>
            <person name="Kohler A."/>
            <person name="Sanchez-Garcia M."/>
            <person name="Andreopoulos B."/>
            <person name="Barry K.W."/>
            <person name="Bonito G."/>
            <person name="Buee M."/>
            <person name="Carver A."/>
            <person name="Chen C."/>
            <person name="Cichocki N."/>
            <person name="Clum A."/>
            <person name="Culley D."/>
            <person name="Crous P.W."/>
            <person name="Fauchery L."/>
            <person name="Girlanda M."/>
            <person name="Hayes R."/>
            <person name="Keri Z."/>
            <person name="LaButti K."/>
            <person name="Lipzen A."/>
            <person name="Lombard V."/>
            <person name="Magnuson J."/>
            <person name="Maillard F."/>
            <person name="Morin E."/>
            <person name="Murat C."/>
            <person name="Nolan M."/>
            <person name="Ohm R."/>
            <person name="Pangilinan J."/>
            <person name="Pereira M."/>
            <person name="Perotto S."/>
            <person name="Peter M."/>
            <person name="Riley R."/>
            <person name="Sitrit Y."/>
            <person name="Stielow B."/>
            <person name="Szollosi G."/>
            <person name="Zifcakova L."/>
            <person name="Stursova M."/>
            <person name="Spatafora J.W."/>
            <person name="Tedersoo L."/>
            <person name="Vaario L.-M."/>
            <person name="Yamada A."/>
            <person name="Yan M."/>
            <person name="Wang P."/>
            <person name="Xu J."/>
            <person name="Bruns T."/>
            <person name="Baldrian P."/>
            <person name="Vilgalys R."/>
            <person name="Henrissat B."/>
            <person name="Grigoriev I.V."/>
            <person name="Hibbett D."/>
            <person name="Nagy L.G."/>
            <person name="Martin F.M."/>
        </authorList>
    </citation>
    <scope>NUCLEOTIDE SEQUENCE</scope>
    <source>
        <strain evidence="6">BED1</strain>
    </source>
</reference>
<dbReference type="GO" id="GO:0015087">
    <property type="term" value="F:cobalt ion transmembrane transporter activity"/>
    <property type="evidence" value="ECO:0007669"/>
    <property type="project" value="TreeGrafter"/>
</dbReference>
<organism evidence="6 7">
    <name type="scientific">Boletus edulis BED1</name>
    <dbReference type="NCBI Taxonomy" id="1328754"/>
    <lineage>
        <taxon>Eukaryota</taxon>
        <taxon>Fungi</taxon>
        <taxon>Dikarya</taxon>
        <taxon>Basidiomycota</taxon>
        <taxon>Agaricomycotina</taxon>
        <taxon>Agaricomycetes</taxon>
        <taxon>Agaricomycetidae</taxon>
        <taxon>Boletales</taxon>
        <taxon>Boletineae</taxon>
        <taxon>Boletaceae</taxon>
        <taxon>Boletoideae</taxon>
        <taxon>Boletus</taxon>
    </lineage>
</organism>
<accession>A0AAD4BMR3</accession>
<dbReference type="Pfam" id="PF01544">
    <property type="entry name" value="CorA"/>
    <property type="match status" value="1"/>
</dbReference>
<evidence type="ECO:0000256" key="4">
    <source>
        <dbReference type="ARBA" id="ARBA00023136"/>
    </source>
</evidence>
<comment type="caution">
    <text evidence="6">The sequence shown here is derived from an EMBL/GenBank/DDBJ whole genome shotgun (WGS) entry which is preliminary data.</text>
</comment>
<dbReference type="GO" id="GO:0015095">
    <property type="term" value="F:magnesium ion transmembrane transporter activity"/>
    <property type="evidence" value="ECO:0007669"/>
    <property type="project" value="TreeGrafter"/>
</dbReference>
<sequence length="563" mass="65005">MSTATGILVNLPRGGGRRFQRDVSDWQTEDKVPAPKYRHAAPSAPWPWMDFNQDNATVNQRTDLHVWRDYPQSHFGNWTPDQVQRCRMLTICKGQYMCQIHKVDVLANGIFEKPEEETRTRKIPSDDATAMEFWDELNTSDKSHLRVQVLFVENMTENVLRLLGAKYNIEPFFFASSANWIPSRYQEDPHDGQDDHITVVLPFIRTINNQQERDSPTPSHEIRYPQEKGLAPLTDEKQTIDTQAPLVLSDKKVLLQDLLAIHMVRSVKENIIISYHHSSKLQKTTAKRLQSLVQRTGDSVYWQKLYNKSSDPTFVFLAILWYALYAWDEALEVLYEHLSEQLESTNATTHIIHTRELHKLQAHLLYYQQLLRDFHKSVEFVRNTPNPAMDNDANRDISEKLLHQESDTLLAEIERLEKQRLVQSDRLRNAMALAFSTVNIEDSRSMQDLTKATMRDSAAMKQISYLTMIFLPASYLSSVFGMNVKEINPGTLETLATYVGSTIILTALTAWVVVALQEHSSFHPGKQSLARRVAWPLFYLCGMIARMVKAVMTWWAARRRVTD</sequence>
<dbReference type="AlphaFoldDB" id="A0AAD4BMR3"/>
<keyword evidence="4 5" id="KW-0472">Membrane</keyword>
<dbReference type="PANTHER" id="PTHR46494:SF1">
    <property type="entry name" value="CORA FAMILY METAL ION TRANSPORTER (EUROFUNG)"/>
    <property type="match status" value="1"/>
</dbReference>
<dbReference type="EMBL" id="WHUW01000028">
    <property type="protein sequence ID" value="KAF8434520.1"/>
    <property type="molecule type" value="Genomic_DNA"/>
</dbReference>
<dbReference type="GO" id="GO:0000287">
    <property type="term" value="F:magnesium ion binding"/>
    <property type="evidence" value="ECO:0007669"/>
    <property type="project" value="TreeGrafter"/>
</dbReference>
<keyword evidence="2 5" id="KW-0812">Transmembrane</keyword>
<name>A0AAD4BMR3_BOLED</name>
<dbReference type="SUPFAM" id="SSF144083">
    <property type="entry name" value="Magnesium transport protein CorA, transmembrane region"/>
    <property type="match status" value="1"/>
</dbReference>
<dbReference type="InterPro" id="IPR045863">
    <property type="entry name" value="CorA_TM1_TM2"/>
</dbReference>
<proteinExistence type="predicted"/>
<feature type="transmembrane region" description="Helical" evidence="5">
    <location>
        <begin position="537"/>
        <end position="557"/>
    </location>
</feature>
<evidence type="ECO:0000313" key="7">
    <source>
        <dbReference type="Proteomes" id="UP001194468"/>
    </source>
</evidence>
<keyword evidence="7" id="KW-1185">Reference proteome</keyword>
<dbReference type="GO" id="GO:0050897">
    <property type="term" value="F:cobalt ion binding"/>
    <property type="evidence" value="ECO:0007669"/>
    <property type="project" value="TreeGrafter"/>
</dbReference>
<comment type="subcellular location">
    <subcellularLocation>
        <location evidence="1">Cell membrane</location>
        <topology evidence="1">Multi-pass membrane protein</topology>
    </subcellularLocation>
</comment>
<evidence type="ECO:0000256" key="3">
    <source>
        <dbReference type="ARBA" id="ARBA00022989"/>
    </source>
</evidence>
<dbReference type="Gene3D" id="1.20.58.340">
    <property type="entry name" value="Magnesium transport protein CorA, transmembrane region"/>
    <property type="match status" value="1"/>
</dbReference>
<protein>
    <submittedName>
        <fullName evidence="6">Uncharacterized protein</fullName>
    </submittedName>
</protein>
<keyword evidence="3 5" id="KW-1133">Transmembrane helix</keyword>
<dbReference type="GO" id="GO:0005886">
    <property type="term" value="C:plasma membrane"/>
    <property type="evidence" value="ECO:0007669"/>
    <property type="project" value="UniProtKB-SubCell"/>
</dbReference>